<proteinExistence type="predicted"/>
<reference evidence="1" key="1">
    <citation type="journal article" date="2023" name="Mol. Biol. Evol.">
        <title>Third-Generation Sequencing Reveals the Adaptive Role of the Epigenome in Three Deep-Sea Polychaetes.</title>
        <authorList>
            <person name="Perez M."/>
            <person name="Aroh O."/>
            <person name="Sun Y."/>
            <person name="Lan Y."/>
            <person name="Juniper S.K."/>
            <person name="Young C.R."/>
            <person name="Angers B."/>
            <person name="Qian P.Y."/>
        </authorList>
    </citation>
    <scope>NUCLEOTIDE SEQUENCE</scope>
    <source>
        <strain evidence="1">R07B-5</strain>
    </source>
</reference>
<name>A0AAD9UK63_RIDPI</name>
<keyword evidence="2" id="KW-1185">Reference proteome</keyword>
<dbReference type="AlphaFoldDB" id="A0AAD9UK63"/>
<organism evidence="1 2">
    <name type="scientific">Ridgeia piscesae</name>
    <name type="common">Tubeworm</name>
    <dbReference type="NCBI Taxonomy" id="27915"/>
    <lineage>
        <taxon>Eukaryota</taxon>
        <taxon>Metazoa</taxon>
        <taxon>Spiralia</taxon>
        <taxon>Lophotrochozoa</taxon>
        <taxon>Annelida</taxon>
        <taxon>Polychaeta</taxon>
        <taxon>Sedentaria</taxon>
        <taxon>Canalipalpata</taxon>
        <taxon>Sabellida</taxon>
        <taxon>Siboglinidae</taxon>
        <taxon>Ridgeia</taxon>
    </lineage>
</organism>
<protein>
    <submittedName>
        <fullName evidence="1">Uncharacterized protein</fullName>
    </submittedName>
</protein>
<evidence type="ECO:0000313" key="1">
    <source>
        <dbReference type="EMBL" id="KAK2192265.1"/>
    </source>
</evidence>
<comment type="caution">
    <text evidence="1">The sequence shown here is derived from an EMBL/GenBank/DDBJ whole genome shotgun (WGS) entry which is preliminary data.</text>
</comment>
<sequence length="66" mass="7717">MCGKIVESSMCSERTKHLWYKYYGLFVMMYVTSQQSYLTKINTRQTSVEDVLIASVNHVTLVRHNP</sequence>
<evidence type="ECO:0000313" key="2">
    <source>
        <dbReference type="Proteomes" id="UP001209878"/>
    </source>
</evidence>
<accession>A0AAD9UK63</accession>
<gene>
    <name evidence="1" type="ORF">NP493_35g01039</name>
</gene>
<dbReference type="EMBL" id="JAODUO010000035">
    <property type="protein sequence ID" value="KAK2192265.1"/>
    <property type="molecule type" value="Genomic_DNA"/>
</dbReference>
<dbReference type="Proteomes" id="UP001209878">
    <property type="component" value="Unassembled WGS sequence"/>
</dbReference>